<dbReference type="PIRSF" id="PIRSF003101">
    <property type="entry name" value="FtsA"/>
    <property type="match status" value="1"/>
</dbReference>
<gene>
    <name evidence="5 8" type="primary">ftsA</name>
    <name evidence="8" type="ORF">COU32_00085</name>
</gene>
<keyword evidence="4 5" id="KW-0131">Cell cycle</keyword>
<dbReference type="GO" id="GO:0009898">
    <property type="term" value="C:cytoplasmic side of plasma membrane"/>
    <property type="evidence" value="ECO:0007669"/>
    <property type="project" value="UniProtKB-UniRule"/>
</dbReference>
<dbReference type="GO" id="GO:0043093">
    <property type="term" value="P:FtsZ-dependent cytokinesis"/>
    <property type="evidence" value="ECO:0007669"/>
    <property type="project" value="UniProtKB-UniRule"/>
</dbReference>
<accession>A0A2H0TZH9</accession>
<evidence type="ECO:0000313" key="8">
    <source>
        <dbReference type="EMBL" id="PIR76797.1"/>
    </source>
</evidence>
<dbReference type="InterPro" id="IPR003494">
    <property type="entry name" value="SHS2_FtsA"/>
</dbReference>
<keyword evidence="3 5" id="KW-0472">Membrane</keyword>
<dbReference type="PANTHER" id="PTHR32432:SF4">
    <property type="entry name" value="CELL DIVISION PROTEIN FTSA"/>
    <property type="match status" value="1"/>
</dbReference>
<proteinExistence type="inferred from homology"/>
<dbReference type="Pfam" id="PF02491">
    <property type="entry name" value="SHS2_FTSA"/>
    <property type="match status" value="1"/>
</dbReference>
<protein>
    <recommendedName>
        <fullName evidence="5 6">Cell division protein FtsA</fullName>
    </recommendedName>
</protein>
<organism evidence="8 9">
    <name type="scientific">Candidatus Magasanikbacteria bacterium CG10_big_fil_rev_8_21_14_0_10_42_10</name>
    <dbReference type="NCBI Taxonomy" id="1974649"/>
    <lineage>
        <taxon>Bacteria</taxon>
        <taxon>Candidatus Magasanikiibacteriota</taxon>
    </lineage>
</organism>
<dbReference type="Pfam" id="PF14450">
    <property type="entry name" value="FtsA"/>
    <property type="match status" value="1"/>
</dbReference>
<evidence type="ECO:0000259" key="7">
    <source>
        <dbReference type="SMART" id="SM00842"/>
    </source>
</evidence>
<evidence type="ECO:0000256" key="3">
    <source>
        <dbReference type="ARBA" id="ARBA00023136"/>
    </source>
</evidence>
<dbReference type="NCBIfam" id="TIGR01174">
    <property type="entry name" value="ftsA"/>
    <property type="match status" value="1"/>
</dbReference>
<reference evidence="9" key="1">
    <citation type="submission" date="2017-09" db="EMBL/GenBank/DDBJ databases">
        <title>Depth-based differentiation of microbial function through sediment-hosted aquifers and enrichment of novel symbionts in the deep terrestrial subsurface.</title>
        <authorList>
            <person name="Probst A.J."/>
            <person name="Ladd B."/>
            <person name="Jarett J.K."/>
            <person name="Geller-Mcgrath D.E."/>
            <person name="Sieber C.M.K."/>
            <person name="Emerson J.B."/>
            <person name="Anantharaman K."/>
            <person name="Thomas B.C."/>
            <person name="Malmstrom R."/>
            <person name="Stieglmeier M."/>
            <person name="Klingl A."/>
            <person name="Woyke T."/>
            <person name="Ryan C.M."/>
            <person name="Banfield J.F."/>
        </authorList>
    </citation>
    <scope>NUCLEOTIDE SEQUENCE [LARGE SCALE GENOMIC DNA]</scope>
</reference>
<dbReference type="Gene3D" id="3.30.420.40">
    <property type="match status" value="2"/>
</dbReference>
<dbReference type="InterPro" id="IPR020823">
    <property type="entry name" value="Cell_div_FtsA"/>
</dbReference>
<evidence type="ECO:0000256" key="1">
    <source>
        <dbReference type="ARBA" id="ARBA00022475"/>
    </source>
</evidence>
<evidence type="ECO:0000256" key="2">
    <source>
        <dbReference type="ARBA" id="ARBA00022618"/>
    </source>
</evidence>
<comment type="subcellular location">
    <subcellularLocation>
        <location evidence="5">Cell membrane</location>
        <topology evidence="5">Peripheral membrane protein</topology>
        <orientation evidence="5">Cytoplasmic side</orientation>
    </subcellularLocation>
    <text evidence="5">Localizes to the Z ring in an FtsZ-dependent manner. Targeted to the membrane through a conserved C-terminal amphipathic helix.</text>
</comment>
<comment type="function">
    <text evidence="5 6">Cell division protein that is involved in the assembly of the Z ring. May serve as a membrane anchor for the Z ring.</text>
</comment>
<dbReference type="PANTHER" id="PTHR32432">
    <property type="entry name" value="CELL DIVISION PROTEIN FTSA-RELATED"/>
    <property type="match status" value="1"/>
</dbReference>
<evidence type="ECO:0000256" key="6">
    <source>
        <dbReference type="PIRNR" id="PIRNR003101"/>
    </source>
</evidence>
<feature type="domain" description="SHS2" evidence="7">
    <location>
        <begin position="12"/>
        <end position="204"/>
    </location>
</feature>
<comment type="subunit">
    <text evidence="5">Self-interacts. Interacts with FtsZ.</text>
</comment>
<dbReference type="AlphaFoldDB" id="A0A2H0TZH9"/>
<comment type="similarity">
    <text evidence="5 6">Belongs to the FtsA/MreB family.</text>
</comment>
<dbReference type="SMART" id="SM00842">
    <property type="entry name" value="FtsA"/>
    <property type="match status" value="1"/>
</dbReference>
<dbReference type="HAMAP" id="MF_02033">
    <property type="entry name" value="FtsA"/>
    <property type="match status" value="1"/>
</dbReference>
<dbReference type="Proteomes" id="UP000231530">
    <property type="component" value="Unassembled WGS sequence"/>
</dbReference>
<name>A0A2H0TZH9_9BACT</name>
<dbReference type="EMBL" id="PFBY01000002">
    <property type="protein sequence ID" value="PIR76797.1"/>
    <property type="molecule type" value="Genomic_DNA"/>
</dbReference>
<evidence type="ECO:0000256" key="4">
    <source>
        <dbReference type="ARBA" id="ARBA00023306"/>
    </source>
</evidence>
<dbReference type="InterPro" id="IPR050696">
    <property type="entry name" value="FtsA/MreB"/>
</dbReference>
<comment type="caution">
    <text evidence="8">The sequence shown here is derived from an EMBL/GenBank/DDBJ whole genome shotgun (WGS) entry which is preliminary data.</text>
</comment>
<keyword evidence="1 5" id="KW-1003">Cell membrane</keyword>
<evidence type="ECO:0000256" key="5">
    <source>
        <dbReference type="HAMAP-Rule" id="MF_02033"/>
    </source>
</evidence>
<keyword evidence="2 5" id="KW-0132">Cell division</keyword>
<sequence>MSRNSSKQPRVITGIDIGSTAIRIAMGQVYPQSNRGERVQIIGAVEVPSEGIQKGNVVSIDETVSSLSHAIEQIERLTGVPVGHAWIGISSAESQSQRNKGVVAVAKPDGEISDEDVDRVVEAARTIAPPLNYEMLHVLPSSFSVDGQTGIKDPVGMTGIRLEVDAQIMYTSAAHLKHITKAVYRTGIDIDDVVLSILASAQIVATEKQKELGVVVVNIGGPTTSLAIYEGGEVVHTATLPLGSEHVTNDIAIGLRTSIDVAERVKREFGHARSLDVPRKDTIDLSSLGQKESEVVKLHYVAEIVEARMSEIFEKIDIELRSVNRSQLLPAGIIFTGGGANLSGIIDLAKEELGLPASIGYPIDVDSISDKVNSLSFSPAIGLVEWGASMASTHTRKGSSTLQGAGKAIEKIQGFWKTLIP</sequence>
<dbReference type="GO" id="GO:0032153">
    <property type="term" value="C:cell division site"/>
    <property type="evidence" value="ECO:0007669"/>
    <property type="project" value="UniProtKB-UniRule"/>
</dbReference>
<dbReference type="CDD" id="cd24048">
    <property type="entry name" value="ASKHA_NBD_FtsA"/>
    <property type="match status" value="1"/>
</dbReference>
<dbReference type="InterPro" id="IPR043129">
    <property type="entry name" value="ATPase_NBD"/>
</dbReference>
<dbReference type="SUPFAM" id="SSF53067">
    <property type="entry name" value="Actin-like ATPase domain"/>
    <property type="match status" value="2"/>
</dbReference>
<evidence type="ECO:0000313" key="9">
    <source>
        <dbReference type="Proteomes" id="UP000231530"/>
    </source>
</evidence>